<gene>
    <name evidence="2" type="ORF">JFN88_09575</name>
</gene>
<reference evidence="2" key="1">
    <citation type="submission" date="2020-12" db="EMBL/GenBank/DDBJ databases">
        <authorList>
            <person name="Huq M.A."/>
        </authorList>
    </citation>
    <scope>NUCLEOTIDE SEQUENCE</scope>
    <source>
        <strain evidence="2">MAHUQ-46</strain>
    </source>
</reference>
<dbReference type="EMBL" id="JAELUP010000032">
    <property type="protein sequence ID" value="MBJ6361550.1"/>
    <property type="molecule type" value="Genomic_DNA"/>
</dbReference>
<dbReference type="Proteomes" id="UP000640274">
    <property type="component" value="Unassembled WGS sequence"/>
</dbReference>
<evidence type="ECO:0000313" key="2">
    <source>
        <dbReference type="EMBL" id="MBJ6361550.1"/>
    </source>
</evidence>
<keyword evidence="1" id="KW-1133">Transmembrane helix</keyword>
<comment type="caution">
    <text evidence="2">The sequence shown here is derived from an EMBL/GenBank/DDBJ whole genome shotgun (WGS) entry which is preliminary data.</text>
</comment>
<evidence type="ECO:0000256" key="1">
    <source>
        <dbReference type="SAM" id="Phobius"/>
    </source>
</evidence>
<keyword evidence="1" id="KW-0812">Transmembrane</keyword>
<accession>A0A934J713</accession>
<evidence type="ECO:0000313" key="3">
    <source>
        <dbReference type="Proteomes" id="UP000640274"/>
    </source>
</evidence>
<protein>
    <submittedName>
        <fullName evidence="2">Uncharacterized protein</fullName>
    </submittedName>
</protein>
<feature type="transmembrane region" description="Helical" evidence="1">
    <location>
        <begin position="6"/>
        <end position="25"/>
    </location>
</feature>
<dbReference type="RefSeq" id="WP_199019106.1">
    <property type="nucleotide sequence ID" value="NZ_JAELUP010000032.1"/>
</dbReference>
<dbReference type="AlphaFoldDB" id="A0A934J713"/>
<name>A0A934J713_9BACL</name>
<proteinExistence type="predicted"/>
<keyword evidence="1" id="KW-0472">Membrane</keyword>
<keyword evidence="3" id="KW-1185">Reference proteome</keyword>
<organism evidence="2 3">
    <name type="scientific">Paenibacillus roseus</name>
    <dbReference type="NCBI Taxonomy" id="2798579"/>
    <lineage>
        <taxon>Bacteria</taxon>
        <taxon>Bacillati</taxon>
        <taxon>Bacillota</taxon>
        <taxon>Bacilli</taxon>
        <taxon>Bacillales</taxon>
        <taxon>Paenibacillaceae</taxon>
        <taxon>Paenibacillus</taxon>
    </lineage>
</organism>
<sequence length="141" mass="16332">MTELAIYFLIFLVVVVLLTIVEYKVKGDKSTMNKKTTSHEIFAGFDNISNHVKRCYLNKYTFSSIKSDSVATLDLYYLDQQNNPIWLNVCVRNDFYEMQLLDSKIDEIESCQSIDPQIVMDWIDVKLSAATSKCEFEVFIS</sequence>